<keyword evidence="2" id="KW-1133">Transmembrane helix</keyword>
<feature type="domain" description="DUF7343" evidence="3">
    <location>
        <begin position="305"/>
        <end position="365"/>
    </location>
</feature>
<dbReference type="InterPro" id="IPR055769">
    <property type="entry name" value="DUF7345"/>
</dbReference>
<feature type="region of interest" description="Disordered" evidence="1">
    <location>
        <begin position="269"/>
        <end position="301"/>
    </location>
</feature>
<keyword evidence="6" id="KW-1185">Reference proteome</keyword>
<keyword evidence="2" id="KW-0812">Transmembrane</keyword>
<comment type="caution">
    <text evidence="5">The sequence shown here is derived from an EMBL/GenBank/DDBJ whole genome shotgun (WGS) entry which is preliminary data.</text>
</comment>
<dbReference type="EMBL" id="JBHSXQ010000003">
    <property type="protein sequence ID" value="MFC6905623.1"/>
    <property type="molecule type" value="Genomic_DNA"/>
</dbReference>
<feature type="compositionally biased region" description="Acidic residues" evidence="1">
    <location>
        <begin position="289"/>
        <end position="301"/>
    </location>
</feature>
<dbReference type="RefSeq" id="WP_340604144.1">
    <property type="nucleotide sequence ID" value="NZ_JBBMXV010000003.1"/>
</dbReference>
<sequence>MRMSAVVVLGLCLVVAIGGLAFGAESAAGQSNGVESEVENGSQTIEIWLDEDGHADVSVYKQFGLETAEDEEAFDRLAEDFEDGEADGELSAETYERVAAGASEETDREMTIEDVERETEATSNTGTLRLNFVWNGFADATDERVEVGDAFVIDGETWLPALSDDQRLVIHTPEGYAIDSADEASIDDGTLVWEGPQSFDPGEFEATLVRSEPSEDGFSLLTVGLGLGLVATIVLLVYVLSRREGDESFVPAPTGGGRGWMALLTPAARTDDGSATHDPEPDPDREPAIEPEPDPDPLADVDEDLLSDEERVLRLLAANDGRMKQASIVVETDWSNAKVSQLLSAMEEEGEIEKLRIGRENLITLADREG</sequence>
<dbReference type="InterPro" id="IPR036390">
    <property type="entry name" value="WH_DNA-bd_sf"/>
</dbReference>
<accession>A0ABD5V256</accession>
<keyword evidence="2" id="KW-0472">Membrane</keyword>
<dbReference type="Proteomes" id="UP001596312">
    <property type="component" value="Unassembled WGS sequence"/>
</dbReference>
<organism evidence="5 6">
    <name type="scientific">Halalkalicoccus tibetensis</name>
    <dbReference type="NCBI Taxonomy" id="175632"/>
    <lineage>
        <taxon>Archaea</taxon>
        <taxon>Methanobacteriati</taxon>
        <taxon>Methanobacteriota</taxon>
        <taxon>Stenosarchaea group</taxon>
        <taxon>Halobacteria</taxon>
        <taxon>Halobacteriales</taxon>
        <taxon>Halococcaceae</taxon>
        <taxon>Halalkalicoccus</taxon>
    </lineage>
</organism>
<proteinExistence type="predicted"/>
<dbReference type="InterPro" id="IPR055767">
    <property type="entry name" value="DUF7343"/>
</dbReference>
<gene>
    <name evidence="5" type="ORF">ACFQGH_10505</name>
</gene>
<name>A0ABD5V256_9EURY</name>
<evidence type="ECO:0000259" key="4">
    <source>
        <dbReference type="Pfam" id="PF24036"/>
    </source>
</evidence>
<dbReference type="Pfam" id="PF24036">
    <property type="entry name" value="DUF7345"/>
    <property type="match status" value="1"/>
</dbReference>
<evidence type="ECO:0000259" key="3">
    <source>
        <dbReference type="Pfam" id="PF24034"/>
    </source>
</evidence>
<dbReference type="Pfam" id="PF24034">
    <property type="entry name" value="DUF7343"/>
    <property type="match status" value="1"/>
</dbReference>
<reference evidence="5 6" key="1">
    <citation type="journal article" date="2019" name="Int. J. Syst. Evol. Microbiol.">
        <title>The Global Catalogue of Microorganisms (GCM) 10K type strain sequencing project: providing services to taxonomists for standard genome sequencing and annotation.</title>
        <authorList>
            <consortium name="The Broad Institute Genomics Platform"/>
            <consortium name="The Broad Institute Genome Sequencing Center for Infectious Disease"/>
            <person name="Wu L."/>
            <person name="Ma J."/>
        </authorList>
    </citation>
    <scope>NUCLEOTIDE SEQUENCE [LARGE SCALE GENOMIC DNA]</scope>
    <source>
        <strain evidence="5 6">CGMCC 1.3240</strain>
    </source>
</reference>
<dbReference type="SUPFAM" id="SSF46785">
    <property type="entry name" value="Winged helix' DNA-binding domain"/>
    <property type="match status" value="1"/>
</dbReference>
<feature type="transmembrane region" description="Helical" evidence="2">
    <location>
        <begin position="218"/>
        <end position="240"/>
    </location>
</feature>
<evidence type="ECO:0000256" key="1">
    <source>
        <dbReference type="SAM" id="MobiDB-lite"/>
    </source>
</evidence>
<protein>
    <submittedName>
        <fullName evidence="5">Helix-turn-helix domain-containing protein</fullName>
    </submittedName>
</protein>
<evidence type="ECO:0000256" key="2">
    <source>
        <dbReference type="SAM" id="Phobius"/>
    </source>
</evidence>
<dbReference type="AlphaFoldDB" id="A0ABD5V256"/>
<feature type="compositionally biased region" description="Basic and acidic residues" evidence="1">
    <location>
        <begin position="269"/>
        <end position="288"/>
    </location>
</feature>
<evidence type="ECO:0000313" key="6">
    <source>
        <dbReference type="Proteomes" id="UP001596312"/>
    </source>
</evidence>
<evidence type="ECO:0000313" key="5">
    <source>
        <dbReference type="EMBL" id="MFC6905623.1"/>
    </source>
</evidence>
<feature type="domain" description="DUF7345" evidence="4">
    <location>
        <begin position="47"/>
        <end position="176"/>
    </location>
</feature>